<dbReference type="InterPro" id="IPR051319">
    <property type="entry name" value="Oligoribo/pAp-PDE_c-di-AMP_PDE"/>
</dbReference>
<feature type="domain" description="DDH" evidence="1">
    <location>
        <begin position="18"/>
        <end position="161"/>
    </location>
</feature>
<dbReference type="PANTHER" id="PTHR47618">
    <property type="entry name" value="BIFUNCTIONAL OLIGORIBONUCLEASE AND PAP PHOSPHATASE NRNA"/>
    <property type="match status" value="1"/>
</dbReference>
<name>A0A0G0HV41_9BACT</name>
<accession>A0A0G0HV41</accession>
<dbReference type="AlphaFoldDB" id="A0A0G0HV41"/>
<dbReference type="PANTHER" id="PTHR47618:SF1">
    <property type="entry name" value="BIFUNCTIONAL OLIGORIBONUCLEASE AND PAP PHOSPHATASE NRNA"/>
    <property type="match status" value="1"/>
</dbReference>
<sequence>MNYKESKDILDKIKKAKKILLSCHKSPDPDSIASNLAMYQVLTGMKKLIDVISPDTVHSAYNFVPYFDKIIKVDITKFDYSDYDLFIALDSSSYDQLVGIKDLKMPNISMVTIDHHSTNEKYGEINLLEVTSSTCEVLYKVFHDWGIKITKNLATTLLTGIYADSVSFQTDKTYSSTFIVSGELVKLGANTKDIILNLFHSNEYKLLKFWGEMLKNMNIDSEYRFVWTAVPYDKFLEFGKPGEAKSLAASVIFRTVKNTDFGIVIVEQRPNVLNMSLRSRTNFDVSKIAQEFGGSGHKASAGAWFDFENFDEAVEKVLVTARKYAKEYIEESSNKKEL</sequence>
<dbReference type="SUPFAM" id="SSF64182">
    <property type="entry name" value="DHH phosphoesterases"/>
    <property type="match status" value="1"/>
</dbReference>
<evidence type="ECO:0000313" key="2">
    <source>
        <dbReference type="EMBL" id="KKQ46107.1"/>
    </source>
</evidence>
<dbReference type="Gene3D" id="3.10.310.30">
    <property type="match status" value="1"/>
</dbReference>
<dbReference type="InterPro" id="IPR038763">
    <property type="entry name" value="DHH_sf"/>
</dbReference>
<evidence type="ECO:0000259" key="1">
    <source>
        <dbReference type="Pfam" id="PF01368"/>
    </source>
</evidence>
<protein>
    <submittedName>
        <fullName evidence="2">DHHA1 domain protein</fullName>
    </submittedName>
</protein>
<dbReference type="Pfam" id="PF01368">
    <property type="entry name" value="DHH"/>
    <property type="match status" value="1"/>
</dbReference>
<proteinExistence type="predicted"/>
<dbReference type="Proteomes" id="UP000034603">
    <property type="component" value="Unassembled WGS sequence"/>
</dbReference>
<dbReference type="EMBL" id="LBTR01000005">
    <property type="protein sequence ID" value="KKQ46107.1"/>
    <property type="molecule type" value="Genomic_DNA"/>
</dbReference>
<reference evidence="2 3" key="1">
    <citation type="journal article" date="2015" name="Nature">
        <title>rRNA introns, odd ribosomes, and small enigmatic genomes across a large radiation of phyla.</title>
        <authorList>
            <person name="Brown C.T."/>
            <person name="Hug L.A."/>
            <person name="Thomas B.C."/>
            <person name="Sharon I."/>
            <person name="Castelle C.J."/>
            <person name="Singh A."/>
            <person name="Wilkins M.J."/>
            <person name="Williams K.H."/>
            <person name="Banfield J.F."/>
        </authorList>
    </citation>
    <scope>NUCLEOTIDE SEQUENCE [LARGE SCALE GENOMIC DNA]</scope>
</reference>
<organism evidence="2 3">
    <name type="scientific">Candidatus Woesebacteria bacterium GW2011_GWA1_37_8</name>
    <dbReference type="NCBI Taxonomy" id="1618546"/>
    <lineage>
        <taxon>Bacteria</taxon>
        <taxon>Candidatus Woeseibacteriota</taxon>
    </lineage>
</organism>
<evidence type="ECO:0000313" key="3">
    <source>
        <dbReference type="Proteomes" id="UP000034603"/>
    </source>
</evidence>
<dbReference type="Gene3D" id="3.90.1640.10">
    <property type="entry name" value="inorganic pyrophosphatase (n-terminal core)"/>
    <property type="match status" value="1"/>
</dbReference>
<gene>
    <name evidence="2" type="ORF">US62_C0005G0030</name>
</gene>
<dbReference type="InterPro" id="IPR001667">
    <property type="entry name" value="DDH_dom"/>
</dbReference>
<comment type="caution">
    <text evidence="2">The sequence shown here is derived from an EMBL/GenBank/DDBJ whole genome shotgun (WGS) entry which is preliminary data.</text>
</comment>